<accession>A0A0C2J3R9</accession>
<gene>
    <name evidence="1" type="ORF">RF11_08719</name>
</gene>
<sequence>MNEDLKKNQSSIINVDFIRMLFTKCELHLLNTFRYVGPEIFIDTNYKKIMALTLSSFNASNYLSQENAQSFMRILSRDTNTPPTFPLFSDIFHPISDSIRPNDFSEGTIRLSQLPIEDILRWFMLIYEVKIVFGGVLYDIV</sequence>
<organism evidence="1 2">
    <name type="scientific">Thelohanellus kitauei</name>
    <name type="common">Myxosporean</name>
    <dbReference type="NCBI Taxonomy" id="669202"/>
    <lineage>
        <taxon>Eukaryota</taxon>
        <taxon>Metazoa</taxon>
        <taxon>Cnidaria</taxon>
        <taxon>Myxozoa</taxon>
        <taxon>Myxosporea</taxon>
        <taxon>Bivalvulida</taxon>
        <taxon>Platysporina</taxon>
        <taxon>Myxobolidae</taxon>
        <taxon>Thelohanellus</taxon>
    </lineage>
</organism>
<dbReference type="EMBL" id="JWZT01004603">
    <property type="protein sequence ID" value="KII63727.1"/>
    <property type="molecule type" value="Genomic_DNA"/>
</dbReference>
<evidence type="ECO:0000313" key="2">
    <source>
        <dbReference type="Proteomes" id="UP000031668"/>
    </source>
</evidence>
<keyword evidence="2" id="KW-1185">Reference proteome</keyword>
<proteinExistence type="predicted"/>
<comment type="caution">
    <text evidence="1">The sequence shown here is derived from an EMBL/GenBank/DDBJ whole genome shotgun (WGS) entry which is preliminary data.</text>
</comment>
<reference evidence="1 2" key="1">
    <citation type="journal article" date="2014" name="Genome Biol. Evol.">
        <title>The genome of the myxosporean Thelohanellus kitauei shows adaptations to nutrient acquisition within its fish host.</title>
        <authorList>
            <person name="Yang Y."/>
            <person name="Xiong J."/>
            <person name="Zhou Z."/>
            <person name="Huo F."/>
            <person name="Miao W."/>
            <person name="Ran C."/>
            <person name="Liu Y."/>
            <person name="Zhang J."/>
            <person name="Feng J."/>
            <person name="Wang M."/>
            <person name="Wang M."/>
            <person name="Wang L."/>
            <person name="Yao B."/>
        </authorList>
    </citation>
    <scope>NUCLEOTIDE SEQUENCE [LARGE SCALE GENOMIC DNA]</scope>
    <source>
        <strain evidence="1">Wuqing</strain>
    </source>
</reference>
<name>A0A0C2J3R9_THEKT</name>
<dbReference type="Proteomes" id="UP000031668">
    <property type="component" value="Unassembled WGS sequence"/>
</dbReference>
<protein>
    <submittedName>
        <fullName evidence="1">Uncharacterized protein</fullName>
    </submittedName>
</protein>
<dbReference type="AlphaFoldDB" id="A0A0C2J3R9"/>
<evidence type="ECO:0000313" key="1">
    <source>
        <dbReference type="EMBL" id="KII63727.1"/>
    </source>
</evidence>